<dbReference type="InterPro" id="IPR050091">
    <property type="entry name" value="PKS_NRPS_Biosynth_Enz"/>
</dbReference>
<dbReference type="SMART" id="SM00825">
    <property type="entry name" value="PKS_KS"/>
    <property type="match status" value="1"/>
</dbReference>
<dbReference type="InterPro" id="IPR016039">
    <property type="entry name" value="Thiolase-like"/>
</dbReference>
<dbReference type="Gene3D" id="3.10.129.10">
    <property type="entry name" value="Hotdog Thioesterase"/>
    <property type="match status" value="1"/>
</dbReference>
<evidence type="ECO:0000259" key="3">
    <source>
        <dbReference type="PROSITE" id="PS52004"/>
    </source>
</evidence>
<dbReference type="Gene3D" id="3.40.47.10">
    <property type="match status" value="1"/>
</dbReference>
<dbReference type="CDD" id="cd00833">
    <property type="entry name" value="PKS"/>
    <property type="match status" value="1"/>
</dbReference>
<accession>A0AAW1TDR3</accession>
<dbReference type="Proteomes" id="UP001485043">
    <property type="component" value="Unassembled WGS sequence"/>
</dbReference>
<comment type="caution">
    <text evidence="4">The sequence shown here is derived from an EMBL/GenBank/DDBJ whole genome shotgun (WGS) entry which is preliminary data.</text>
</comment>
<name>A0AAW1TDR3_9CHLO</name>
<keyword evidence="1" id="KW-0596">Phosphopantetheine</keyword>
<reference evidence="4 5" key="1">
    <citation type="journal article" date="2024" name="Nat. Commun.">
        <title>Phylogenomics reveals the evolutionary origins of lichenization in chlorophyte algae.</title>
        <authorList>
            <person name="Puginier C."/>
            <person name="Libourel C."/>
            <person name="Otte J."/>
            <person name="Skaloud P."/>
            <person name="Haon M."/>
            <person name="Grisel S."/>
            <person name="Petersen M."/>
            <person name="Berrin J.G."/>
            <person name="Delaux P.M."/>
            <person name="Dal Grande F."/>
            <person name="Keller J."/>
        </authorList>
    </citation>
    <scope>NUCLEOTIDE SEQUENCE [LARGE SCALE GENOMIC DNA]</scope>
    <source>
        <strain evidence="4 5">SAG 2523</strain>
    </source>
</reference>
<dbReference type="GO" id="GO:0006633">
    <property type="term" value="P:fatty acid biosynthetic process"/>
    <property type="evidence" value="ECO:0007669"/>
    <property type="project" value="TreeGrafter"/>
</dbReference>
<dbReference type="InterPro" id="IPR014030">
    <property type="entry name" value="Ketoacyl_synth_N"/>
</dbReference>
<dbReference type="AlphaFoldDB" id="A0AAW1TDR3"/>
<protein>
    <recommendedName>
        <fullName evidence="3">Ketosynthase family 3 (KS3) domain-containing protein</fullName>
    </recommendedName>
</protein>
<dbReference type="InterPro" id="IPR020841">
    <property type="entry name" value="PKS_Beta-ketoAc_synthase_dom"/>
</dbReference>
<gene>
    <name evidence="4" type="ORF">WJX84_003537</name>
</gene>
<dbReference type="GO" id="GO:0004312">
    <property type="term" value="F:fatty acid synthase activity"/>
    <property type="evidence" value="ECO:0007669"/>
    <property type="project" value="TreeGrafter"/>
</dbReference>
<dbReference type="EMBL" id="JALJOV010000127">
    <property type="protein sequence ID" value="KAK9866870.1"/>
    <property type="molecule type" value="Genomic_DNA"/>
</dbReference>
<dbReference type="PANTHER" id="PTHR43775:SF37">
    <property type="entry name" value="SI:DKEY-61P9.11"/>
    <property type="match status" value="1"/>
</dbReference>
<keyword evidence="5" id="KW-1185">Reference proteome</keyword>
<dbReference type="PROSITE" id="PS52004">
    <property type="entry name" value="KS3_2"/>
    <property type="match status" value="1"/>
</dbReference>
<dbReference type="SUPFAM" id="SSF53901">
    <property type="entry name" value="Thiolase-like"/>
    <property type="match status" value="2"/>
</dbReference>
<sequence length="521" mass="53944">MLLPELSGGHQLLPSAIFIKGVSARFAGISSIAELENAMQVGMDVQVVAPHSRWDVNEAHSPSHSAGGGAAVASRFGTYVDSTYAFDAGAFRLGGNEAMLMDPQQRVLLEEVVSAVGDSASIDSMQGLPVGFFLGCIWLEYSDLLARGGTKVGAHTVTGNGLAFMAGRVSYAFGFTGPCVPTNTACSSSLVATHLAAGSLRVAESSHAVAAGVNAMLLPSAAWGHMSQVKALSPDGRCKAFGAEADGYGRGEGYTAALLKASSDGTGLALLASTAVNQDGRSSSLTAPHGPSQQALIMLPIQAGPADAGTHSGLSVTADGMHGAGTSSFAMSGVNAHAIVMHAASSELPGQQQTPARTHWRRIWNFSAAVVSLTHPLLQTAIPQDDARFAFRLESHHPSLAGLFDHLIQGRALLPAAAFLEIAAAATRTLLAPQPAGRVMRNQLWVSRNEAADYPLPLTGCGHDCSLSSQGTEGISGNVSDFHKILVGSNRNQDKSSYWSSCPAGTFSRSCGGIPHRPQLP</sequence>
<keyword evidence="2" id="KW-0597">Phosphoprotein</keyword>
<dbReference type="Pfam" id="PF21089">
    <property type="entry name" value="PKS_DH_N"/>
    <property type="match status" value="1"/>
</dbReference>
<organism evidence="4 5">
    <name type="scientific">Apatococcus fuscideae</name>
    <dbReference type="NCBI Taxonomy" id="2026836"/>
    <lineage>
        <taxon>Eukaryota</taxon>
        <taxon>Viridiplantae</taxon>
        <taxon>Chlorophyta</taxon>
        <taxon>core chlorophytes</taxon>
        <taxon>Trebouxiophyceae</taxon>
        <taxon>Chlorellales</taxon>
        <taxon>Chlorellaceae</taxon>
        <taxon>Apatococcus</taxon>
    </lineage>
</organism>
<evidence type="ECO:0000256" key="1">
    <source>
        <dbReference type="ARBA" id="ARBA00022450"/>
    </source>
</evidence>
<dbReference type="Pfam" id="PF00109">
    <property type="entry name" value="ketoacyl-synt"/>
    <property type="match status" value="1"/>
</dbReference>
<feature type="domain" description="Ketosynthase family 3 (KS3)" evidence="3">
    <location>
        <begin position="14"/>
        <end position="411"/>
    </location>
</feature>
<dbReference type="InterPro" id="IPR049552">
    <property type="entry name" value="PKS_DH_N"/>
</dbReference>
<evidence type="ECO:0000313" key="4">
    <source>
        <dbReference type="EMBL" id="KAK9866870.1"/>
    </source>
</evidence>
<evidence type="ECO:0000313" key="5">
    <source>
        <dbReference type="Proteomes" id="UP001485043"/>
    </source>
</evidence>
<dbReference type="PANTHER" id="PTHR43775">
    <property type="entry name" value="FATTY ACID SYNTHASE"/>
    <property type="match status" value="1"/>
</dbReference>
<proteinExistence type="predicted"/>
<evidence type="ECO:0000256" key="2">
    <source>
        <dbReference type="ARBA" id="ARBA00022553"/>
    </source>
</evidence>